<keyword evidence="3" id="KW-1185">Reference proteome</keyword>
<dbReference type="Proteomes" id="UP001606099">
    <property type="component" value="Unassembled WGS sequence"/>
</dbReference>
<comment type="caution">
    <text evidence="2">The sequence shown here is derived from an EMBL/GenBank/DDBJ whole genome shotgun (WGS) entry which is preliminary data.</text>
</comment>
<name>A0ABW7FT38_9BURK</name>
<dbReference type="InterPro" id="IPR011646">
    <property type="entry name" value="KAP_P-loop"/>
</dbReference>
<evidence type="ECO:0000313" key="2">
    <source>
        <dbReference type="EMBL" id="MFG6447502.1"/>
    </source>
</evidence>
<evidence type="ECO:0000259" key="1">
    <source>
        <dbReference type="Pfam" id="PF07693"/>
    </source>
</evidence>
<sequence>MSEGPQAYTLALDAEWGAGKTFFLECWQQDLKGPQGKKQACAVVNFNAWAADFAADPMPAFQSELRAALSEALNTAGITAQAKSAGLSAIRAASEQLGRVALSMTKFLGNVVLKQATGFSVGGWAEVISGVPWLGPYIARYFNGKTVGDVLPTKSAEDALDTLFTVQLDEHVQRQKAIVEFKRQLAEVIKALSPSNQAFTPLFVFVDELDRCKPSFAVGLLEAIKHVFNVPGMCVVVATHMDQLAYTVSGVYGAGFDGRTYLQRFFDSVVALPPATGPQKLAAWLEERPILKEDRCCWVQPPLGYQSDDYGSGAAGMLAWVFDGIPHDLRSQLQVLDLMEAAASGFKSPARIHAVWLAILCSLWHSKRDAFKLLEKTCRRTGDANSWVEKAGLVDATRTLNVPQVPVQPFPADVIGLVSLRELAEVYVALCRGTKPIALAQASGSGKRILADTVSQSMEVAKPGMLNSSIEAEQAQLISYFDLVRNAGHLWSASANGTA</sequence>
<proteinExistence type="predicted"/>
<feature type="domain" description="KAP NTPase" evidence="1">
    <location>
        <begin position="6"/>
        <end position="273"/>
    </location>
</feature>
<gene>
    <name evidence="2" type="ORF">ACG0Z6_04490</name>
</gene>
<dbReference type="EMBL" id="JBIGHZ010000002">
    <property type="protein sequence ID" value="MFG6447502.1"/>
    <property type="molecule type" value="Genomic_DNA"/>
</dbReference>
<dbReference type="Pfam" id="PF07693">
    <property type="entry name" value="KAP_NTPase"/>
    <property type="match status" value="1"/>
</dbReference>
<protein>
    <submittedName>
        <fullName evidence="2">P-loop NTPase fold protein</fullName>
    </submittedName>
</protein>
<dbReference type="RefSeq" id="WP_394458909.1">
    <property type="nucleotide sequence ID" value="NZ_JBIGHZ010000002.1"/>
</dbReference>
<organism evidence="2 3">
    <name type="scientific">Roseateles rivi</name>
    <dbReference type="NCBI Taxonomy" id="3299028"/>
    <lineage>
        <taxon>Bacteria</taxon>
        <taxon>Pseudomonadati</taxon>
        <taxon>Pseudomonadota</taxon>
        <taxon>Betaproteobacteria</taxon>
        <taxon>Burkholderiales</taxon>
        <taxon>Sphaerotilaceae</taxon>
        <taxon>Roseateles</taxon>
    </lineage>
</organism>
<evidence type="ECO:0000313" key="3">
    <source>
        <dbReference type="Proteomes" id="UP001606099"/>
    </source>
</evidence>
<accession>A0ABW7FT38</accession>
<reference evidence="2 3" key="1">
    <citation type="submission" date="2024-08" db="EMBL/GenBank/DDBJ databases">
        <authorList>
            <person name="Lu H."/>
        </authorList>
    </citation>
    <scope>NUCLEOTIDE SEQUENCE [LARGE SCALE GENOMIC DNA]</scope>
    <source>
        <strain evidence="2 3">BYS180W</strain>
    </source>
</reference>